<accession>A0A657LSD3</accession>
<dbReference type="PANTHER" id="PTHR38459:SF1">
    <property type="entry name" value="PROPHAGE BACTOPRENOL-LINKED GLUCOSE TRANSLOCASE HOMOLOG"/>
    <property type="match status" value="1"/>
</dbReference>
<feature type="transmembrane region" description="Helical" evidence="6">
    <location>
        <begin position="45"/>
        <end position="64"/>
    </location>
</feature>
<organism evidence="8 9">
    <name type="scientific">Pararhizobium antarcticum</name>
    <dbReference type="NCBI Taxonomy" id="1798805"/>
    <lineage>
        <taxon>Bacteria</taxon>
        <taxon>Pseudomonadati</taxon>
        <taxon>Pseudomonadota</taxon>
        <taxon>Alphaproteobacteria</taxon>
        <taxon>Hyphomicrobiales</taxon>
        <taxon>Rhizobiaceae</taxon>
        <taxon>Rhizobium/Agrobacterium group</taxon>
        <taxon>Pararhizobium</taxon>
    </lineage>
</organism>
<dbReference type="AlphaFoldDB" id="A0A657LSD3"/>
<keyword evidence="4 6" id="KW-1133">Transmembrane helix</keyword>
<comment type="caution">
    <text evidence="8">The sequence shown here is derived from an EMBL/GenBank/DDBJ whole genome shotgun (WGS) entry which is preliminary data.</text>
</comment>
<dbReference type="PROSITE" id="PS51257">
    <property type="entry name" value="PROKAR_LIPOPROTEIN"/>
    <property type="match status" value="1"/>
</dbReference>
<dbReference type="InterPro" id="IPR007267">
    <property type="entry name" value="GtrA_DPMS_TM"/>
</dbReference>
<dbReference type="RefSeq" id="WP_071833692.1">
    <property type="nucleotide sequence ID" value="NZ_LSRP01000092.1"/>
</dbReference>
<evidence type="ECO:0000313" key="8">
    <source>
        <dbReference type="EMBL" id="OJF95644.1"/>
    </source>
</evidence>
<proteinExistence type="inferred from homology"/>
<dbReference type="GO" id="GO:0005886">
    <property type="term" value="C:plasma membrane"/>
    <property type="evidence" value="ECO:0007669"/>
    <property type="project" value="TreeGrafter"/>
</dbReference>
<protein>
    <recommendedName>
        <fullName evidence="7">GtrA/DPMS transmembrane domain-containing protein</fullName>
    </recommendedName>
</protein>
<evidence type="ECO:0000313" key="9">
    <source>
        <dbReference type="Proteomes" id="UP000182661"/>
    </source>
</evidence>
<dbReference type="InterPro" id="IPR051401">
    <property type="entry name" value="GtrA_CellWall_Glycosyl"/>
</dbReference>
<dbReference type="EMBL" id="LSRP01000092">
    <property type="protein sequence ID" value="OJF95644.1"/>
    <property type="molecule type" value="Genomic_DNA"/>
</dbReference>
<comment type="subcellular location">
    <subcellularLocation>
        <location evidence="1">Membrane</location>
        <topology evidence="1">Multi-pass membrane protein</topology>
    </subcellularLocation>
</comment>
<feature type="transmembrane region" description="Helical" evidence="6">
    <location>
        <begin position="106"/>
        <end position="128"/>
    </location>
</feature>
<dbReference type="Proteomes" id="UP000182661">
    <property type="component" value="Unassembled WGS sequence"/>
</dbReference>
<evidence type="ECO:0000256" key="2">
    <source>
        <dbReference type="ARBA" id="ARBA00009399"/>
    </source>
</evidence>
<name>A0A657LSD3_9HYPH</name>
<evidence type="ECO:0000256" key="4">
    <source>
        <dbReference type="ARBA" id="ARBA00022989"/>
    </source>
</evidence>
<reference evidence="8 9" key="1">
    <citation type="submission" date="2016-02" db="EMBL/GenBank/DDBJ databases">
        <title>Genome sequencing of a beta-galactosidase producing bacteria Rhizobium sp. 59.</title>
        <authorList>
            <person name="Wang D."/>
            <person name="Kot W."/>
            <person name="Qin Y."/>
            <person name="Hansen L."/>
            <person name="Naqvi K."/>
            <person name="Rensing C."/>
        </authorList>
    </citation>
    <scope>NUCLEOTIDE SEQUENCE [LARGE SCALE GENOMIC DNA]</scope>
    <source>
        <strain evidence="8 9">59</strain>
    </source>
</reference>
<gene>
    <name evidence="8" type="ORF">AX760_19110</name>
</gene>
<sequence length="141" mass="14988">MLSNRALEIGRLLRFAAVGVLNTALGYSVILACLALGYGDLPSNAAGYAAGLVLGFVLNSRWTFSDARRGGAGVAVRYGLCFAVSYSANLLIVLVALSFGVTANPLVHLLGIIVYSVLFYLASAYVVFRPVETRNARKNLK</sequence>
<evidence type="ECO:0000256" key="6">
    <source>
        <dbReference type="SAM" id="Phobius"/>
    </source>
</evidence>
<evidence type="ECO:0000256" key="1">
    <source>
        <dbReference type="ARBA" id="ARBA00004141"/>
    </source>
</evidence>
<dbReference type="PANTHER" id="PTHR38459">
    <property type="entry name" value="PROPHAGE BACTOPRENOL-LINKED GLUCOSE TRANSLOCASE HOMOLOG"/>
    <property type="match status" value="1"/>
</dbReference>
<feature type="domain" description="GtrA/DPMS transmembrane" evidence="7">
    <location>
        <begin position="14"/>
        <end position="128"/>
    </location>
</feature>
<evidence type="ECO:0000259" key="7">
    <source>
        <dbReference type="Pfam" id="PF04138"/>
    </source>
</evidence>
<dbReference type="Pfam" id="PF04138">
    <property type="entry name" value="GtrA_DPMS_TM"/>
    <property type="match status" value="1"/>
</dbReference>
<feature type="transmembrane region" description="Helical" evidence="6">
    <location>
        <begin position="12"/>
        <end position="39"/>
    </location>
</feature>
<evidence type="ECO:0000256" key="5">
    <source>
        <dbReference type="ARBA" id="ARBA00023136"/>
    </source>
</evidence>
<feature type="transmembrane region" description="Helical" evidence="6">
    <location>
        <begin position="76"/>
        <end position="100"/>
    </location>
</feature>
<evidence type="ECO:0000256" key="3">
    <source>
        <dbReference type="ARBA" id="ARBA00022692"/>
    </source>
</evidence>
<dbReference type="GO" id="GO:0000271">
    <property type="term" value="P:polysaccharide biosynthetic process"/>
    <property type="evidence" value="ECO:0007669"/>
    <property type="project" value="InterPro"/>
</dbReference>
<keyword evidence="3 6" id="KW-0812">Transmembrane</keyword>
<keyword evidence="9" id="KW-1185">Reference proteome</keyword>
<comment type="similarity">
    <text evidence="2">Belongs to the GtrA family.</text>
</comment>
<keyword evidence="5 6" id="KW-0472">Membrane</keyword>
<dbReference type="OrthoDB" id="6196188at2"/>